<proteinExistence type="predicted"/>
<dbReference type="AlphaFoldDB" id="A0A2G9RTX5"/>
<protein>
    <submittedName>
        <fullName evidence="2">Uncharacterized protein</fullName>
    </submittedName>
</protein>
<name>A0A2G9RTX5_AQUCT</name>
<gene>
    <name evidence="2" type="ORF">AB205_0010010</name>
</gene>
<accession>A0A2G9RTX5</accession>
<evidence type="ECO:0000313" key="2">
    <source>
        <dbReference type="EMBL" id="PIO31245.1"/>
    </source>
</evidence>
<dbReference type="Proteomes" id="UP000228934">
    <property type="component" value="Unassembled WGS sequence"/>
</dbReference>
<evidence type="ECO:0000256" key="1">
    <source>
        <dbReference type="SAM" id="SignalP"/>
    </source>
</evidence>
<keyword evidence="1" id="KW-0732">Signal</keyword>
<feature type="non-terminal residue" evidence="2">
    <location>
        <position position="138"/>
    </location>
</feature>
<dbReference type="InterPro" id="IPR014848">
    <property type="entry name" value="Rgp1"/>
</dbReference>
<organism evidence="2 3">
    <name type="scientific">Aquarana catesbeiana</name>
    <name type="common">American bullfrog</name>
    <name type="synonym">Rana catesbeiana</name>
    <dbReference type="NCBI Taxonomy" id="8400"/>
    <lineage>
        <taxon>Eukaryota</taxon>
        <taxon>Metazoa</taxon>
        <taxon>Chordata</taxon>
        <taxon>Craniata</taxon>
        <taxon>Vertebrata</taxon>
        <taxon>Euteleostomi</taxon>
        <taxon>Amphibia</taxon>
        <taxon>Batrachia</taxon>
        <taxon>Anura</taxon>
        <taxon>Neobatrachia</taxon>
        <taxon>Ranoidea</taxon>
        <taxon>Ranidae</taxon>
        <taxon>Aquarana</taxon>
    </lineage>
</organism>
<feature type="chain" id="PRO_5013567363" evidence="1">
    <location>
        <begin position="21"/>
        <end position="138"/>
    </location>
</feature>
<evidence type="ECO:0000313" key="3">
    <source>
        <dbReference type="Proteomes" id="UP000228934"/>
    </source>
</evidence>
<dbReference type="PANTHER" id="PTHR12507">
    <property type="entry name" value="REDUCED GROWTH PHENOTYPE 1 RGP1, YEAST -RELATED"/>
    <property type="match status" value="1"/>
</dbReference>
<dbReference type="OrthoDB" id="1918at2759"/>
<sequence>MRQNVLPPLTCPLLVWRVEALVSSLMSHPGVSWLTWSPSSRSRPALLTMIEVVAKLVRGPVFLAGEPLECIVTFTNPLSALSTSASSETLAWASAQIHCQFHASDSRVQLPASEEPRQDVQAVNETVFIPNRGEHGPG</sequence>
<dbReference type="EMBL" id="KV933069">
    <property type="protein sequence ID" value="PIO31245.1"/>
    <property type="molecule type" value="Genomic_DNA"/>
</dbReference>
<reference evidence="3" key="1">
    <citation type="journal article" date="2017" name="Nat. Commun.">
        <title>The North American bullfrog draft genome provides insight into hormonal regulation of long noncoding RNA.</title>
        <authorList>
            <person name="Hammond S.A."/>
            <person name="Warren R.L."/>
            <person name="Vandervalk B.P."/>
            <person name="Kucuk E."/>
            <person name="Khan H."/>
            <person name="Gibb E.A."/>
            <person name="Pandoh P."/>
            <person name="Kirk H."/>
            <person name="Zhao Y."/>
            <person name="Jones M."/>
            <person name="Mungall A.J."/>
            <person name="Coope R."/>
            <person name="Pleasance S."/>
            <person name="Moore R.A."/>
            <person name="Holt R.A."/>
            <person name="Round J.M."/>
            <person name="Ohora S."/>
            <person name="Walle B.V."/>
            <person name="Veldhoen N."/>
            <person name="Helbing C.C."/>
            <person name="Birol I."/>
        </authorList>
    </citation>
    <scope>NUCLEOTIDE SEQUENCE [LARGE SCALE GENOMIC DNA]</scope>
</reference>
<feature type="signal peptide" evidence="1">
    <location>
        <begin position="1"/>
        <end position="20"/>
    </location>
</feature>
<keyword evidence="3" id="KW-1185">Reference proteome</keyword>